<reference evidence="3" key="1">
    <citation type="submission" date="2016-10" db="EMBL/GenBank/DDBJ databases">
        <authorList>
            <person name="Varghese N."/>
            <person name="Submissions S."/>
        </authorList>
    </citation>
    <scope>NUCLEOTIDE SEQUENCE [LARGE SCALE GENOMIC DNA]</scope>
    <source>
        <strain evidence="3">DSM 20403</strain>
    </source>
</reference>
<evidence type="ECO:0000313" key="2">
    <source>
        <dbReference type="EMBL" id="SFG46515.1"/>
    </source>
</evidence>
<keyword evidence="1" id="KW-1133">Transmembrane helix</keyword>
<dbReference type="Pfam" id="PF12459">
    <property type="entry name" value="DltX"/>
    <property type="match status" value="1"/>
</dbReference>
<proteinExistence type="predicted"/>
<sequence>MKEAFRKIRNNAYVVFVSKTIFYFLILLALVYLYNYSGMSQSHFIYNEF</sequence>
<dbReference type="AlphaFoldDB" id="A0A1I2S0Q8"/>
<feature type="transmembrane region" description="Helical" evidence="1">
    <location>
        <begin position="12"/>
        <end position="34"/>
    </location>
</feature>
<dbReference type="OrthoDB" id="2243021at2"/>
<keyword evidence="1" id="KW-0472">Membrane</keyword>
<gene>
    <name evidence="2" type="ORF">SAMN02910432_01481</name>
</gene>
<name>A0A1I2S0Q8_9LACO</name>
<dbReference type="GeneID" id="29803362"/>
<organism evidence="2 3">
    <name type="scientific">Ligilactobacillus ruminis DSM 20403 = NBRC 102161</name>
    <dbReference type="NCBI Taxonomy" id="1423798"/>
    <lineage>
        <taxon>Bacteria</taxon>
        <taxon>Bacillati</taxon>
        <taxon>Bacillota</taxon>
        <taxon>Bacilli</taxon>
        <taxon>Lactobacillales</taxon>
        <taxon>Lactobacillaceae</taxon>
        <taxon>Ligilactobacillus</taxon>
    </lineage>
</organism>
<dbReference type="InterPro" id="IPR021008">
    <property type="entry name" value="DltX"/>
</dbReference>
<evidence type="ECO:0000256" key="1">
    <source>
        <dbReference type="SAM" id="Phobius"/>
    </source>
</evidence>
<accession>A0A1I2S0Q8</accession>
<dbReference type="EMBL" id="FOPI01000024">
    <property type="protein sequence ID" value="SFG46515.1"/>
    <property type="molecule type" value="Genomic_DNA"/>
</dbReference>
<evidence type="ECO:0000313" key="3">
    <source>
        <dbReference type="Proteomes" id="UP000182635"/>
    </source>
</evidence>
<keyword evidence="1" id="KW-0812">Transmembrane</keyword>
<dbReference type="RefSeq" id="WP_003692063.1">
    <property type="nucleotide sequence ID" value="NZ_AYYL01000021.1"/>
</dbReference>
<dbReference type="Proteomes" id="UP000182635">
    <property type="component" value="Unassembled WGS sequence"/>
</dbReference>
<protein>
    <submittedName>
        <fullName evidence="2">D-Ala-teichoic acid biosynthesis protein</fullName>
    </submittedName>
</protein>